<gene>
    <name evidence="3" type="ORF">OUZ56_015419</name>
</gene>
<keyword evidence="4" id="KW-1185">Reference proteome</keyword>
<keyword evidence="1" id="KW-0472">Membrane</keyword>
<dbReference type="SUPFAM" id="SSF53335">
    <property type="entry name" value="S-adenosyl-L-methionine-dependent methyltransferases"/>
    <property type="match status" value="1"/>
</dbReference>
<sequence>MGFSCSNRFPVFPALLLLVLFMFTVYVYSPSNQSNGSPVRQCPQPADSQPKFNLMEETYGSEWDKQSVDKYLSSSYCTIEYANTFKLQQDHPCVIRLIRDNYIGQPAPKNVPYQMDHPETIDPSDGQSKEILRILKNLTNGFFIECGGFDGEFLSNTLYMERSLDWTGLLVEADKKAYGQLTSRNRKAYTSPACLSTKPYPMEVVYNGTVGAYGAILEEKLPQSNSLTDESNKIAPAKDTEHIYKMQCFPLYSLLLAIGRTQVDYFGLDVEGSEFKILETIPWHKVNIKTITAEWNHVPEGEAGLTRLMESNKYTKTGLISNYYTREVVYVRNSFLVYEQN</sequence>
<feature type="domain" description="Methyltransferase FkbM" evidence="2">
    <location>
        <begin position="145"/>
        <end position="302"/>
    </location>
</feature>
<dbReference type="Gene3D" id="3.40.50.150">
    <property type="entry name" value="Vaccinia Virus protein VP39"/>
    <property type="match status" value="1"/>
</dbReference>
<dbReference type="PANTHER" id="PTHR34009">
    <property type="entry name" value="PROTEIN STAR"/>
    <property type="match status" value="1"/>
</dbReference>
<evidence type="ECO:0000256" key="1">
    <source>
        <dbReference type="SAM" id="Phobius"/>
    </source>
</evidence>
<keyword evidence="1" id="KW-0812">Transmembrane</keyword>
<comment type="caution">
    <text evidence="3">The sequence shown here is derived from an EMBL/GenBank/DDBJ whole genome shotgun (WGS) entry which is preliminary data.</text>
</comment>
<evidence type="ECO:0000313" key="4">
    <source>
        <dbReference type="Proteomes" id="UP001234178"/>
    </source>
</evidence>
<dbReference type="PANTHER" id="PTHR34009:SF2">
    <property type="entry name" value="PROTEIN STAR"/>
    <property type="match status" value="1"/>
</dbReference>
<dbReference type="Pfam" id="PF05050">
    <property type="entry name" value="Methyltransf_21"/>
    <property type="match status" value="1"/>
</dbReference>
<keyword evidence="1" id="KW-1133">Transmembrane helix</keyword>
<evidence type="ECO:0000313" key="3">
    <source>
        <dbReference type="EMBL" id="KAK4026421.1"/>
    </source>
</evidence>
<dbReference type="Proteomes" id="UP001234178">
    <property type="component" value="Unassembled WGS sequence"/>
</dbReference>
<accession>A0ABR0AMS9</accession>
<dbReference type="InterPro" id="IPR053202">
    <property type="entry name" value="EGF_Rcpt_Signaling_Reg"/>
</dbReference>
<dbReference type="InterPro" id="IPR029063">
    <property type="entry name" value="SAM-dependent_MTases_sf"/>
</dbReference>
<proteinExistence type="predicted"/>
<name>A0ABR0AMS9_9CRUS</name>
<evidence type="ECO:0000259" key="2">
    <source>
        <dbReference type="Pfam" id="PF05050"/>
    </source>
</evidence>
<feature type="transmembrane region" description="Helical" evidence="1">
    <location>
        <begin position="12"/>
        <end position="29"/>
    </location>
</feature>
<reference evidence="3 4" key="1">
    <citation type="journal article" date="2023" name="Nucleic Acids Res.">
        <title>The hologenome of Daphnia magna reveals possible DNA methylation and microbiome-mediated evolution of the host genome.</title>
        <authorList>
            <person name="Chaturvedi A."/>
            <person name="Li X."/>
            <person name="Dhandapani V."/>
            <person name="Marshall H."/>
            <person name="Kissane S."/>
            <person name="Cuenca-Cambronero M."/>
            <person name="Asole G."/>
            <person name="Calvet F."/>
            <person name="Ruiz-Romero M."/>
            <person name="Marangio P."/>
            <person name="Guigo R."/>
            <person name="Rago D."/>
            <person name="Mirbahai L."/>
            <person name="Eastwood N."/>
            <person name="Colbourne J.K."/>
            <person name="Zhou J."/>
            <person name="Mallon E."/>
            <person name="Orsini L."/>
        </authorList>
    </citation>
    <scope>NUCLEOTIDE SEQUENCE [LARGE SCALE GENOMIC DNA]</scope>
    <source>
        <strain evidence="3">LRV0_1</strain>
    </source>
</reference>
<protein>
    <recommendedName>
        <fullName evidence="2">Methyltransferase FkbM domain-containing protein</fullName>
    </recommendedName>
</protein>
<dbReference type="InterPro" id="IPR006342">
    <property type="entry name" value="FkbM_mtfrase"/>
</dbReference>
<organism evidence="3 4">
    <name type="scientific">Daphnia magna</name>
    <dbReference type="NCBI Taxonomy" id="35525"/>
    <lineage>
        <taxon>Eukaryota</taxon>
        <taxon>Metazoa</taxon>
        <taxon>Ecdysozoa</taxon>
        <taxon>Arthropoda</taxon>
        <taxon>Crustacea</taxon>
        <taxon>Branchiopoda</taxon>
        <taxon>Diplostraca</taxon>
        <taxon>Cladocera</taxon>
        <taxon>Anomopoda</taxon>
        <taxon>Daphniidae</taxon>
        <taxon>Daphnia</taxon>
    </lineage>
</organism>
<dbReference type="EMBL" id="JAOYFB010000038">
    <property type="protein sequence ID" value="KAK4026421.1"/>
    <property type="molecule type" value="Genomic_DNA"/>
</dbReference>